<proteinExistence type="inferred from homology"/>
<dbReference type="PANTHER" id="PTHR11851:SF49">
    <property type="entry name" value="MITOCHONDRIAL-PROCESSING PEPTIDASE SUBUNIT ALPHA"/>
    <property type="match status" value="1"/>
</dbReference>
<dbReference type="PROSITE" id="PS00143">
    <property type="entry name" value="INSULINASE"/>
    <property type="match status" value="1"/>
</dbReference>
<dbReference type="GO" id="GO:0004222">
    <property type="term" value="F:metalloendopeptidase activity"/>
    <property type="evidence" value="ECO:0007669"/>
    <property type="project" value="InterPro"/>
</dbReference>
<gene>
    <name evidence="4" type="ORF">SDC9_67698</name>
</gene>
<dbReference type="InterPro" id="IPR007863">
    <property type="entry name" value="Peptidase_M16_C"/>
</dbReference>
<dbReference type="AlphaFoldDB" id="A0A644Y502"/>
<comment type="similarity">
    <text evidence="1">Belongs to the peptidase M16 family.</text>
</comment>
<dbReference type="InterPro" id="IPR011249">
    <property type="entry name" value="Metalloenz_LuxS/M16"/>
</dbReference>
<comment type="caution">
    <text evidence="4">The sequence shown here is derived from an EMBL/GenBank/DDBJ whole genome shotgun (WGS) entry which is preliminary data.</text>
</comment>
<accession>A0A644Y502</accession>
<organism evidence="4">
    <name type="scientific">bioreactor metagenome</name>
    <dbReference type="NCBI Taxonomy" id="1076179"/>
    <lineage>
        <taxon>unclassified sequences</taxon>
        <taxon>metagenomes</taxon>
        <taxon>ecological metagenomes</taxon>
    </lineage>
</organism>
<evidence type="ECO:0000259" key="3">
    <source>
        <dbReference type="Pfam" id="PF05193"/>
    </source>
</evidence>
<dbReference type="EC" id="3.4.24.-" evidence="4"/>
<feature type="domain" description="Peptidase M16 N-terminal" evidence="2">
    <location>
        <begin position="15"/>
        <end position="160"/>
    </location>
</feature>
<dbReference type="EMBL" id="VSSQ01003553">
    <property type="protein sequence ID" value="MPM21254.1"/>
    <property type="molecule type" value="Genomic_DNA"/>
</dbReference>
<sequence>MIVQKTLPNGIRLIYERMDYVRSLAMGVWVDTGSVRESPETAGASHLIEHMVFKGTEKRSAEQIAIEMDAVGGNLNAFTSKECTCFYAKVLDEHMELAADILSDIVLNSVFDPDELKKEQGVVLEEILMNEDTPEDVASEESNMSFFEGESLESAILGTKDSVRAFTRESLFAYKNEHYLPANIVVACAGHFDEAQLVETVSRYFGGFEKPGSSKPLVERFPGGKRVRFVEKDVEQVHLCVTLPGFARDTEGQFPLAVLSNIIGGSMSSRLFQTIREKLGLAYSVYSYPTSFTTTGTFTLYAGTGDKQAAEVLGRMIDEIENVRKNGVTKEELIRCRDQLKGSYLLGMESASSRMNALGKVLLLQKREYDEAETIRRIECVTMEDIERILPVCLDWQNACTAMVGRVKKHRSALESKLV</sequence>
<protein>
    <submittedName>
        <fullName evidence="4">Putative zinc protease</fullName>
        <ecNumber evidence="4">3.4.24.-</ecNumber>
    </submittedName>
</protein>
<dbReference type="InterPro" id="IPR001431">
    <property type="entry name" value="Pept_M16_Zn_BS"/>
</dbReference>
<dbReference type="GO" id="GO:0006508">
    <property type="term" value="P:proteolysis"/>
    <property type="evidence" value="ECO:0007669"/>
    <property type="project" value="UniProtKB-KW"/>
</dbReference>
<evidence type="ECO:0000313" key="4">
    <source>
        <dbReference type="EMBL" id="MPM21254.1"/>
    </source>
</evidence>
<dbReference type="SUPFAM" id="SSF63411">
    <property type="entry name" value="LuxS/MPP-like metallohydrolase"/>
    <property type="match status" value="2"/>
</dbReference>
<dbReference type="Pfam" id="PF00675">
    <property type="entry name" value="Peptidase_M16"/>
    <property type="match status" value="1"/>
</dbReference>
<dbReference type="InterPro" id="IPR011765">
    <property type="entry name" value="Pept_M16_N"/>
</dbReference>
<feature type="domain" description="Peptidase M16 C-terminal" evidence="3">
    <location>
        <begin position="166"/>
        <end position="340"/>
    </location>
</feature>
<dbReference type="GO" id="GO:0046872">
    <property type="term" value="F:metal ion binding"/>
    <property type="evidence" value="ECO:0007669"/>
    <property type="project" value="InterPro"/>
</dbReference>
<evidence type="ECO:0000256" key="1">
    <source>
        <dbReference type="ARBA" id="ARBA00007261"/>
    </source>
</evidence>
<dbReference type="InterPro" id="IPR050361">
    <property type="entry name" value="MPP/UQCRC_Complex"/>
</dbReference>
<dbReference type="PANTHER" id="PTHR11851">
    <property type="entry name" value="METALLOPROTEASE"/>
    <property type="match status" value="1"/>
</dbReference>
<name>A0A644Y502_9ZZZZ</name>
<keyword evidence="4" id="KW-0378">Hydrolase</keyword>
<keyword evidence="4" id="KW-0645">Protease</keyword>
<evidence type="ECO:0000259" key="2">
    <source>
        <dbReference type="Pfam" id="PF00675"/>
    </source>
</evidence>
<dbReference type="Gene3D" id="3.30.830.10">
    <property type="entry name" value="Metalloenzyme, LuxS/M16 peptidase-like"/>
    <property type="match status" value="2"/>
</dbReference>
<reference evidence="4" key="1">
    <citation type="submission" date="2019-08" db="EMBL/GenBank/DDBJ databases">
        <authorList>
            <person name="Kucharzyk K."/>
            <person name="Murdoch R.W."/>
            <person name="Higgins S."/>
            <person name="Loffler F."/>
        </authorList>
    </citation>
    <scope>NUCLEOTIDE SEQUENCE</scope>
</reference>
<dbReference type="Pfam" id="PF05193">
    <property type="entry name" value="Peptidase_M16_C"/>
    <property type="match status" value="1"/>
</dbReference>